<dbReference type="Proteomes" id="UP001642464">
    <property type="component" value="Unassembled WGS sequence"/>
</dbReference>
<sequence length="706" mass="77270">MSHEGKMTDGGPNRSIPLIDLHKRRRRLRDEMLAVEFDRFHQLELIKARGGDDRLSRVCFRDVGDVASQDEGETGMQWVRLKANLRDCPGLLLTIDFGTENEVANGAGIDCLGRHPAIGEGLGHNEACGGLSGGGEEGGKFGGCRLGGSDDRRREAGAHRNVWGWRTVAGATQEEPADEQPQKGNAWRIAPVRGRSELSLRQFCDLRSSLSDDSDVVWKIRCNGAFSGADEGILRDEIRRTSADHAGWNDLVRSVAWSGRPVSTIDFEHESSRLLGATGILGGSGHSDRSGGSEGRAEVTIAERNRGRELMLLDDHEGVFRVDRSMKNVTLITLAAMTFVCLGGLMAREAGLFGRFERGVPRDATELLGDGTPNVALAQATEESASPQQSDSTVGSAGNDQREAVPGEVLKGDGLGAGASLKGWRPFPDDDPWNQDISERPVDPLSEILVASIGVDRNLHPDFGSGTWHGSPVGIPYIVVSGDQPKVPVMYTDYGDESDRGPFPIPPNAPIEGHPNTDGDRHVIVIDRDNWKLYELFRAFRIADGKMWRAACGATFDLQTNTQRPEGWTSADAAGLPIFPGLVRYDEVVEQGEIRHALRFTCNNTRRAYVPPASHWASRSTDLTLPPMGMRVRLKRDVDISGFPEEAQVILRALKKYGMILADNGSDWFLSGAPDPRWDNDALHTLKRIHGRDFEVIRMDGLVADQ</sequence>
<keyword evidence="3" id="KW-1185">Reference proteome</keyword>
<comment type="caution">
    <text evidence="2">The sequence shown here is derived from an EMBL/GenBank/DDBJ whole genome shotgun (WGS) entry which is preliminary data.</text>
</comment>
<name>A0ABP0JHC7_9DINO</name>
<evidence type="ECO:0000313" key="3">
    <source>
        <dbReference type="Proteomes" id="UP001642464"/>
    </source>
</evidence>
<evidence type="ECO:0000313" key="2">
    <source>
        <dbReference type="EMBL" id="CAK9013817.1"/>
    </source>
</evidence>
<feature type="compositionally biased region" description="Polar residues" evidence="1">
    <location>
        <begin position="381"/>
        <end position="399"/>
    </location>
</feature>
<gene>
    <name evidence="2" type="ORF">SCF082_LOCUS12092</name>
</gene>
<proteinExistence type="predicted"/>
<dbReference type="EMBL" id="CAXAMM010007317">
    <property type="protein sequence ID" value="CAK9013817.1"/>
    <property type="molecule type" value="Genomic_DNA"/>
</dbReference>
<evidence type="ECO:0000256" key="1">
    <source>
        <dbReference type="SAM" id="MobiDB-lite"/>
    </source>
</evidence>
<protein>
    <submittedName>
        <fullName evidence="2">Uncharacterized protein</fullName>
    </submittedName>
</protein>
<accession>A0ABP0JHC7</accession>
<feature type="region of interest" description="Disordered" evidence="1">
    <location>
        <begin position="380"/>
        <end position="403"/>
    </location>
</feature>
<organism evidence="2 3">
    <name type="scientific">Durusdinium trenchii</name>
    <dbReference type="NCBI Taxonomy" id="1381693"/>
    <lineage>
        <taxon>Eukaryota</taxon>
        <taxon>Sar</taxon>
        <taxon>Alveolata</taxon>
        <taxon>Dinophyceae</taxon>
        <taxon>Suessiales</taxon>
        <taxon>Symbiodiniaceae</taxon>
        <taxon>Durusdinium</taxon>
    </lineage>
</organism>
<reference evidence="2 3" key="1">
    <citation type="submission" date="2024-02" db="EMBL/GenBank/DDBJ databases">
        <authorList>
            <person name="Chen Y."/>
            <person name="Shah S."/>
            <person name="Dougan E. K."/>
            <person name="Thang M."/>
            <person name="Chan C."/>
        </authorList>
    </citation>
    <scope>NUCLEOTIDE SEQUENCE [LARGE SCALE GENOMIC DNA]</scope>
</reference>